<dbReference type="Proteomes" id="UP000339309">
    <property type="component" value="Unassembled WGS sequence"/>
</dbReference>
<dbReference type="EMBL" id="AABAGT010000031">
    <property type="protein sequence ID" value="EAG0868573.1"/>
    <property type="molecule type" value="Genomic_DNA"/>
</dbReference>
<evidence type="ECO:0000313" key="14">
    <source>
        <dbReference type="Proteomes" id="UP000364988"/>
    </source>
</evidence>
<dbReference type="EMBL" id="AABDGJ010000013">
    <property type="protein sequence ID" value="EAG6991668.1"/>
    <property type="molecule type" value="Genomic_DNA"/>
</dbReference>
<dbReference type="Proteomes" id="UP000566597">
    <property type="component" value="Unassembled WGS sequence"/>
</dbReference>
<evidence type="ECO:0000313" key="5">
    <source>
        <dbReference type="EMBL" id="EAG6764375.1"/>
    </source>
</evidence>
<organism evidence="5 17">
    <name type="scientific">Listeria monocytogenes</name>
    <dbReference type="NCBI Taxonomy" id="1639"/>
    <lineage>
        <taxon>Bacteria</taxon>
        <taxon>Bacillati</taxon>
        <taxon>Bacillota</taxon>
        <taxon>Bacilli</taxon>
        <taxon>Bacillales</taxon>
        <taxon>Listeriaceae</taxon>
        <taxon>Listeria</taxon>
    </lineage>
</organism>
<keyword evidence="1" id="KW-0175">Coiled coil</keyword>
<evidence type="ECO:0000313" key="16">
    <source>
        <dbReference type="Proteomes" id="UP000460224"/>
    </source>
</evidence>
<dbReference type="Proteomes" id="UP000358545">
    <property type="component" value="Unassembled WGS sequence"/>
</dbReference>
<evidence type="ECO:0000313" key="12">
    <source>
        <dbReference type="Proteomes" id="UP000339309"/>
    </source>
</evidence>
<reference evidence="17 18" key="6">
    <citation type="submission" date="2019-04" db="EMBL/GenBank/DDBJ databases">
        <authorList>
            <consortium name="GenomeTrakr network: Whole genome sequencing for foodborne pathogen traceback"/>
        </authorList>
    </citation>
    <scope>NUCLEOTIDE SEQUENCE [LARGE SCALE GENOMIC DNA]</scope>
    <source>
        <strain evidence="6 18">CFSAN004300</strain>
        <strain evidence="8 14">FLAG-55987</strain>
        <strain evidence="5 17">NRRL B-33244</strain>
    </source>
</reference>
<evidence type="ECO:0000313" key="18">
    <source>
        <dbReference type="Proteomes" id="UP000548278"/>
    </source>
</evidence>
<feature type="coiled-coil region" evidence="1">
    <location>
        <begin position="21"/>
        <end position="48"/>
    </location>
</feature>
<protein>
    <submittedName>
        <fullName evidence="5">Uncharacterized protein</fullName>
    </submittedName>
</protein>
<dbReference type="EMBL" id="AALEDS010000025">
    <property type="protein sequence ID" value="ECY6545648.1"/>
    <property type="molecule type" value="Genomic_DNA"/>
</dbReference>
<dbReference type="EMBL" id="AAAQJJ010000016">
    <property type="protein sequence ID" value="EAE0770696.1"/>
    <property type="molecule type" value="Genomic_DNA"/>
</dbReference>
<dbReference type="EMBL" id="AABDDO010000006">
    <property type="protein sequence ID" value="EAG6764375.1"/>
    <property type="molecule type" value="Genomic_DNA"/>
</dbReference>
<evidence type="ECO:0000313" key="6">
    <source>
        <dbReference type="EMBL" id="EAG6991668.1"/>
    </source>
</evidence>
<dbReference type="Proteomes" id="UP000388699">
    <property type="component" value="Unassembled WGS sequence"/>
</dbReference>
<evidence type="ECO:0000313" key="13">
    <source>
        <dbReference type="Proteomes" id="UP000358545"/>
    </source>
</evidence>
<reference evidence="3 15" key="3">
    <citation type="submission" date="2018-06" db="EMBL/GenBank/DDBJ databases">
        <authorList>
            <consortium name="GenomeTrakr: Next Generation Sequencing Network for Food Pathogen Tracability"/>
        </authorList>
    </citation>
    <scope>NUCLEOTIDE SEQUENCE [LARGE SCALE GENOMIC DNA]</scope>
    <source>
        <strain evidence="3 15">CFSAN008016</strain>
    </source>
</reference>
<dbReference type="EMBL" id="DAAIRR010000006">
    <property type="protein sequence ID" value="HAB9176958.1"/>
    <property type="molecule type" value="Genomic_DNA"/>
</dbReference>
<evidence type="ECO:0000313" key="19">
    <source>
        <dbReference type="Proteomes" id="UP000566597"/>
    </source>
</evidence>
<dbReference type="Proteomes" id="UP000548278">
    <property type="component" value="Unassembled WGS sequence"/>
</dbReference>
<dbReference type="EMBL" id="DAAEZQ010000005">
    <property type="protein sequence ID" value="HAA9722441.1"/>
    <property type="molecule type" value="Genomic_DNA"/>
</dbReference>
<dbReference type="Proteomes" id="UP000844471">
    <property type="component" value="Unassembled WGS sequence"/>
</dbReference>
<dbReference type="EMBL" id="AAAIKW010000017">
    <property type="protein sequence ID" value="EAC4553736.1"/>
    <property type="molecule type" value="Genomic_DNA"/>
</dbReference>
<evidence type="ECO:0000313" key="4">
    <source>
        <dbReference type="EMBL" id="EAG0868573.1"/>
    </source>
</evidence>
<evidence type="ECO:0000313" key="10">
    <source>
        <dbReference type="EMBL" id="HAB9176958.1"/>
    </source>
</evidence>
<gene>
    <name evidence="4" type="ORF">A8L61_14975</name>
    <name evidence="6" type="ORF">AB917_13815</name>
    <name evidence="2" type="ORF">ABZ57_14750</name>
    <name evidence="5" type="ORF">AF817_14180</name>
    <name evidence="7" type="ORF">D4U23_16185</name>
    <name evidence="11" type="ORF">DCK61_05335</name>
    <name evidence="3" type="ORF">DG57_12740</name>
    <name evidence="8" type="ORF">F6436_15150</name>
    <name evidence="9" type="ORF">GIH49_09865</name>
    <name evidence="10" type="ORF">GYU24_14685</name>
</gene>
<comment type="caution">
    <text evidence="5">The sequence shown here is derived from an EMBL/GenBank/DDBJ whole genome shotgun (WGS) entry which is preliminary data.</text>
</comment>
<evidence type="ECO:0000313" key="9">
    <source>
        <dbReference type="EMBL" id="HAA9722441.1"/>
    </source>
</evidence>
<evidence type="ECO:0000313" key="8">
    <source>
        <dbReference type="EMBL" id="ECY6545648.1"/>
    </source>
</evidence>
<sequence>MGKTYWYNEGTDTLLTEKEYKELMEREAKALYEEVQEEEKDFESSEKTSFEEFLKTCYENESDFVLSDNEGNKLEEW</sequence>
<name>A0A3A2RT53_LISMN</name>
<dbReference type="AlphaFoldDB" id="A0A3A2RT53"/>
<dbReference type="Proteomes" id="UP000535556">
    <property type="component" value="Unassembled WGS sequence"/>
</dbReference>
<evidence type="ECO:0000313" key="15">
    <source>
        <dbReference type="Proteomes" id="UP000388699"/>
    </source>
</evidence>
<dbReference type="EMBL" id="AABEVT010000022">
    <property type="protein sequence ID" value="EAH0253918.1"/>
    <property type="molecule type" value="Genomic_DNA"/>
</dbReference>
<reference evidence="9" key="7">
    <citation type="submission" date="2019-11" db="EMBL/GenBank/DDBJ databases">
        <authorList>
            <consortium name="NCBI Pathogen Detection Project"/>
        </authorList>
    </citation>
    <scope>NUCLEOTIDE SEQUENCE</scope>
    <source>
        <strain evidence="10">CFIAFB20160038</strain>
        <strain evidence="9">HPB3501</strain>
    </source>
</reference>
<dbReference type="Proteomes" id="UP000460224">
    <property type="component" value="Unassembled WGS sequence"/>
</dbReference>
<evidence type="ECO:0000313" key="2">
    <source>
        <dbReference type="EMBL" id="EAC4553736.1"/>
    </source>
</evidence>
<reference evidence="11 16" key="2">
    <citation type="submission" date="2018-04" db="EMBL/GenBank/DDBJ databases">
        <title>Genome Analysis of a Prevalent Clone of Listeria monocytogenes Sequence Type 87 in China.</title>
        <authorList>
            <person name="Wang Y."/>
        </authorList>
    </citation>
    <scope>NUCLEOTIDE SEQUENCE [LARGE SCALE GENOMIC DNA]</scope>
    <source>
        <strain evidence="11 16">ICDC_LM1523</strain>
    </source>
</reference>
<reference evidence="7 19" key="5">
    <citation type="submission" date="2019-04" db="EMBL/GenBank/DDBJ databases">
        <authorList>
            <person name="Ashton P.M."/>
            <person name="Dallman T."/>
            <person name="Nair S."/>
            <person name="De Pinna E."/>
            <person name="Peters T."/>
            <person name="Grant K."/>
        </authorList>
    </citation>
    <scope>NUCLEOTIDE SEQUENCE [LARGE SCALE GENOMIC DNA]</scope>
    <source>
        <strain evidence="7 19">406731</strain>
    </source>
</reference>
<reference evidence="9" key="1">
    <citation type="journal article" date="2018" name="Genome Biol.">
        <title>SKESA: strategic k-mer extension for scrupulous assemblies.</title>
        <authorList>
            <person name="Souvorov A."/>
            <person name="Agarwala R."/>
            <person name="Lipman D.J."/>
        </authorList>
    </citation>
    <scope>NUCLEOTIDE SEQUENCE [LARGE SCALE GENOMIC DNA]</scope>
    <source>
        <strain evidence="10">CFIAFB20160038</strain>
        <strain evidence="9">HPB3501</strain>
    </source>
</reference>
<proteinExistence type="predicted"/>
<dbReference type="Proteomes" id="UP000364988">
    <property type="component" value="Unassembled WGS sequence"/>
</dbReference>
<accession>A0A3A2RT53</accession>
<dbReference type="Proteomes" id="UP000840928">
    <property type="component" value="Unassembled WGS sequence"/>
</dbReference>
<dbReference type="EMBL" id="QDAY01000001">
    <property type="protein sequence ID" value="KAA9453889.1"/>
    <property type="molecule type" value="Genomic_DNA"/>
</dbReference>
<evidence type="ECO:0000256" key="1">
    <source>
        <dbReference type="SAM" id="Coils"/>
    </source>
</evidence>
<dbReference type="RefSeq" id="WP_003731277.1">
    <property type="nucleotide sequence ID" value="NC_021826.1"/>
</dbReference>
<evidence type="ECO:0000313" key="17">
    <source>
        <dbReference type="Proteomes" id="UP000535556"/>
    </source>
</evidence>
<evidence type="ECO:0000313" key="7">
    <source>
        <dbReference type="EMBL" id="EAH0253918.1"/>
    </source>
</evidence>
<reference evidence="12 13" key="4">
    <citation type="submission" date="2018-06" db="EMBL/GenBank/DDBJ databases">
        <authorList>
            <consortium name="PulseNet: The National Subtyping Network for Foodborne Disease Surveillance"/>
            <person name="Tarr C.L."/>
            <person name="Trees E."/>
            <person name="Katz L.S."/>
            <person name="Carleton-Romer H.A."/>
            <person name="Stroika S."/>
            <person name="Kucerova Z."/>
            <person name="Roache K.F."/>
            <person name="Sabol A.L."/>
            <person name="Besser J."/>
            <person name="Gerner-Smidt P."/>
        </authorList>
    </citation>
    <scope>NUCLEOTIDE SEQUENCE [LARGE SCALE GENOMIC DNA]</scope>
    <source>
        <strain evidence="2 12">2015L-6227</strain>
        <strain evidence="4 13">PNUSAL002180</strain>
    </source>
</reference>
<evidence type="ECO:0000313" key="11">
    <source>
        <dbReference type="EMBL" id="KAA9453889.1"/>
    </source>
</evidence>
<evidence type="ECO:0000313" key="3">
    <source>
        <dbReference type="EMBL" id="EAE0770696.1"/>
    </source>
</evidence>